<gene>
    <name evidence="4" type="ORF">ADUPG1_009225</name>
</gene>
<protein>
    <submittedName>
        <fullName evidence="4">U6 snRNA-associated Sm-like protein Lsm1/8 like protein</fullName>
    </submittedName>
</protein>
<keyword evidence="5" id="KW-1185">Reference proteome</keyword>
<dbReference type="PANTHER" id="PTHR15588">
    <property type="entry name" value="LSM1"/>
    <property type="match status" value="1"/>
</dbReference>
<feature type="domain" description="Sm" evidence="3">
    <location>
        <begin position="9"/>
        <end position="75"/>
    </location>
</feature>
<evidence type="ECO:0000256" key="1">
    <source>
        <dbReference type="ARBA" id="ARBA00022884"/>
    </source>
</evidence>
<keyword evidence="1" id="KW-0694">RNA-binding</keyword>
<evidence type="ECO:0000256" key="2">
    <source>
        <dbReference type="ARBA" id="ARBA00023274"/>
    </source>
</evidence>
<dbReference type="InterPro" id="IPR001163">
    <property type="entry name" value="Sm_dom_euk/arc"/>
</dbReference>
<evidence type="ECO:0000313" key="4">
    <source>
        <dbReference type="EMBL" id="GKT36217.1"/>
    </source>
</evidence>
<dbReference type="EMBL" id="BQXS01011165">
    <property type="protein sequence ID" value="GKT36217.1"/>
    <property type="molecule type" value="Genomic_DNA"/>
</dbReference>
<proteinExistence type="predicted"/>
<dbReference type="Gene3D" id="2.30.30.100">
    <property type="match status" value="1"/>
</dbReference>
<name>A0ABQ5KUT8_9EUKA</name>
<dbReference type="InterPro" id="IPR044642">
    <property type="entry name" value="PTHR15588"/>
</dbReference>
<reference evidence="4" key="1">
    <citation type="submission" date="2022-03" db="EMBL/GenBank/DDBJ databases">
        <title>Draft genome sequence of Aduncisulcus paluster, a free-living microaerophilic Fornicata.</title>
        <authorList>
            <person name="Yuyama I."/>
            <person name="Kume K."/>
            <person name="Tamura T."/>
            <person name="Inagaki Y."/>
            <person name="Hashimoto T."/>
        </authorList>
    </citation>
    <scope>NUCLEOTIDE SEQUENCE</scope>
    <source>
        <strain evidence="4">NY0171</strain>
    </source>
</reference>
<evidence type="ECO:0000259" key="3">
    <source>
        <dbReference type="Pfam" id="PF01423"/>
    </source>
</evidence>
<sequence length="131" mass="15384">MDDKPTVYMMHYLDKTVLIADKDKNHVYIGVLRSFDDKNDIVLESCTERFYCGDCYSDCFIGLITIKGESTTVIGLYNAEKHKDLGLRRVPIAALKPFYTEFDQEQREKDIKVLHEKEEMLREDVFGDYRK</sequence>
<comment type="caution">
    <text evidence="4">The sequence shown here is derived from an EMBL/GenBank/DDBJ whole genome shotgun (WGS) entry which is preliminary data.</text>
</comment>
<organism evidence="4 5">
    <name type="scientific">Aduncisulcus paluster</name>
    <dbReference type="NCBI Taxonomy" id="2918883"/>
    <lineage>
        <taxon>Eukaryota</taxon>
        <taxon>Metamonada</taxon>
        <taxon>Carpediemonas-like organisms</taxon>
        <taxon>Aduncisulcus</taxon>
    </lineage>
</organism>
<keyword evidence="2" id="KW-0687">Ribonucleoprotein</keyword>
<dbReference type="SUPFAM" id="SSF50182">
    <property type="entry name" value="Sm-like ribonucleoproteins"/>
    <property type="match status" value="1"/>
</dbReference>
<dbReference type="PANTHER" id="PTHR15588:SF8">
    <property type="entry name" value="U6 SNRNA-ASSOCIATED SM-LIKE PROTEIN LSM1"/>
    <property type="match status" value="1"/>
</dbReference>
<evidence type="ECO:0000313" key="5">
    <source>
        <dbReference type="Proteomes" id="UP001057375"/>
    </source>
</evidence>
<dbReference type="InterPro" id="IPR010920">
    <property type="entry name" value="LSM_dom_sf"/>
</dbReference>
<accession>A0ABQ5KUT8</accession>
<dbReference type="Pfam" id="PF01423">
    <property type="entry name" value="LSM"/>
    <property type="match status" value="1"/>
</dbReference>
<dbReference type="Proteomes" id="UP001057375">
    <property type="component" value="Unassembled WGS sequence"/>
</dbReference>